<evidence type="ECO:0000259" key="5">
    <source>
        <dbReference type="Pfam" id="PF13193"/>
    </source>
</evidence>
<evidence type="ECO:0000256" key="2">
    <source>
        <dbReference type="ARBA" id="ARBA00022840"/>
    </source>
</evidence>
<dbReference type="RefSeq" id="WP_191153885.1">
    <property type="nucleotide sequence ID" value="NZ_JACWUN010000002.1"/>
</dbReference>
<dbReference type="InterPro" id="IPR045851">
    <property type="entry name" value="AMP-bd_C_sf"/>
</dbReference>
<comment type="catalytic activity">
    <reaction evidence="3">
        <text>a long-chain fatty acid + ATP + CoA = a long-chain fatty acyl-CoA + AMP + diphosphate</text>
        <dbReference type="Rhea" id="RHEA:15421"/>
        <dbReference type="ChEBI" id="CHEBI:30616"/>
        <dbReference type="ChEBI" id="CHEBI:33019"/>
        <dbReference type="ChEBI" id="CHEBI:57287"/>
        <dbReference type="ChEBI" id="CHEBI:57560"/>
        <dbReference type="ChEBI" id="CHEBI:83139"/>
        <dbReference type="ChEBI" id="CHEBI:456215"/>
        <dbReference type="EC" id="6.2.1.3"/>
    </reaction>
    <physiologicalReaction direction="left-to-right" evidence="3">
        <dbReference type="Rhea" id="RHEA:15422"/>
    </physiologicalReaction>
</comment>
<dbReference type="PROSITE" id="PS00455">
    <property type="entry name" value="AMP_BINDING"/>
    <property type="match status" value="1"/>
</dbReference>
<dbReference type="Proteomes" id="UP000632828">
    <property type="component" value="Unassembled WGS sequence"/>
</dbReference>
<evidence type="ECO:0000313" key="7">
    <source>
        <dbReference type="Proteomes" id="UP000632828"/>
    </source>
</evidence>
<feature type="domain" description="AMP-dependent synthetase/ligase" evidence="4">
    <location>
        <begin position="10"/>
        <end position="462"/>
    </location>
</feature>
<evidence type="ECO:0000256" key="3">
    <source>
        <dbReference type="ARBA" id="ARBA00024484"/>
    </source>
</evidence>
<proteinExistence type="predicted"/>
<keyword evidence="1" id="KW-0547">Nucleotide-binding</keyword>
<dbReference type="InterPro" id="IPR000873">
    <property type="entry name" value="AMP-dep_synth/lig_dom"/>
</dbReference>
<dbReference type="Gene3D" id="3.40.50.12780">
    <property type="entry name" value="N-terminal domain of ligase-like"/>
    <property type="match status" value="1"/>
</dbReference>
<comment type="caution">
    <text evidence="6">The sequence shown here is derived from an EMBL/GenBank/DDBJ whole genome shotgun (WGS) entry which is preliminary data.</text>
</comment>
<dbReference type="EMBL" id="JACWUN010000002">
    <property type="protein sequence ID" value="MBD1399613.1"/>
    <property type="molecule type" value="Genomic_DNA"/>
</dbReference>
<evidence type="ECO:0000259" key="4">
    <source>
        <dbReference type="Pfam" id="PF00501"/>
    </source>
</evidence>
<dbReference type="Pfam" id="PF00501">
    <property type="entry name" value="AMP-binding"/>
    <property type="match status" value="1"/>
</dbReference>
<gene>
    <name evidence="6" type="ORF">ICT70_02915</name>
</gene>
<dbReference type="CDD" id="cd05907">
    <property type="entry name" value="VL_LC_FACS_like"/>
    <property type="match status" value="1"/>
</dbReference>
<dbReference type="Pfam" id="PF13193">
    <property type="entry name" value="AMP-binding_C"/>
    <property type="match status" value="1"/>
</dbReference>
<dbReference type="InterPro" id="IPR025110">
    <property type="entry name" value="AMP-bd_C"/>
</dbReference>
<dbReference type="GO" id="GO:0005524">
    <property type="term" value="F:ATP binding"/>
    <property type="evidence" value="ECO:0007669"/>
    <property type="project" value="UniProtKB-KW"/>
</dbReference>
<dbReference type="AlphaFoldDB" id="A0A8J6UGE6"/>
<name>A0A8J6UGE6_9BACT</name>
<dbReference type="GO" id="GO:0004467">
    <property type="term" value="F:long-chain fatty acid-CoA ligase activity"/>
    <property type="evidence" value="ECO:0007669"/>
    <property type="project" value="UniProtKB-EC"/>
</dbReference>
<sequence length="620" mass="69165">MQKIDQIIQASCLKHSDLVAFKHKVNGQWKEISYGRFWNNVEKLTAGLQQLGIKEMSHVAILAPSSPRWVTSYLAILHAGCVAVPIDKELKAAELRHILGDADAQAIIVGQVQFDTLLEIIDDLPDLKNIILIDTPIEEMGDQDDIIETMQELKTLWQQLVADLNIAPERREPLEAAAQQLRQLVTSSPETSEKKKKERHFLSDAELIRNRLLKEKRLFSYKAIFADDPVVVGSTDADQRAVILYTSGTTGRSKGAMLSHRNIVSNIYGAQAHFKLDSSIATLSFLPINHVFEQVCGILLPLALGGRISFAESIKKLGDNLNEIKPTFLLGVPAVYRLLYDRIIKKIDSNTSSRMLFKFSLTRKIVAANVKKAVGEHTTFVSGGAALDPAISEGFRNLGLTLYQGYGITETSPVISAESPFKNQPGTVGECLQDVQVRIDNPNADGEGEILVKGPNVMLGYYNNPAATTEVLQEGWYRTGDLGRIDTNGMLSICGRVKNLIVTPNGKNVYPEEVENQLLKSPYIAEIMVYGHRIGKTAEEVYAVVFPDEEALFTLAREQKDKPLSAGEIENLIRREIQTYGKELADYKRVKKFTLREDEFPKTTTRKIKRYIVEPEISTN</sequence>
<dbReference type="SUPFAM" id="SSF56801">
    <property type="entry name" value="Acetyl-CoA synthetase-like"/>
    <property type="match status" value="1"/>
</dbReference>
<evidence type="ECO:0000313" key="6">
    <source>
        <dbReference type="EMBL" id="MBD1399613.1"/>
    </source>
</evidence>
<evidence type="ECO:0000256" key="1">
    <source>
        <dbReference type="ARBA" id="ARBA00022741"/>
    </source>
</evidence>
<protein>
    <submittedName>
        <fullName evidence="6">AMP-binding protein</fullName>
    </submittedName>
</protein>
<feature type="domain" description="AMP-binding enzyme C-terminal" evidence="5">
    <location>
        <begin position="513"/>
        <end position="607"/>
    </location>
</feature>
<reference evidence="6" key="1">
    <citation type="submission" date="2020-09" db="EMBL/GenBank/DDBJ databases">
        <title>Pelobacter alkaliphilus sp. nov., a novel anaerobic arsenate-reducing bacterium from terrestrial mud volcano.</title>
        <authorList>
            <person name="Khomyakova M.A."/>
            <person name="Merkel A.Y."/>
            <person name="Slobodkin A.I."/>
        </authorList>
    </citation>
    <scope>NUCLEOTIDE SEQUENCE</scope>
    <source>
        <strain evidence="6">M08fum</strain>
    </source>
</reference>
<dbReference type="InterPro" id="IPR042099">
    <property type="entry name" value="ANL_N_sf"/>
</dbReference>
<keyword evidence="2" id="KW-0067">ATP-binding</keyword>
<dbReference type="GO" id="GO:0016020">
    <property type="term" value="C:membrane"/>
    <property type="evidence" value="ECO:0007669"/>
    <property type="project" value="TreeGrafter"/>
</dbReference>
<accession>A0A8J6UGE6</accession>
<dbReference type="PANTHER" id="PTHR43272:SF33">
    <property type="entry name" value="AMP-BINDING DOMAIN-CONTAINING PROTEIN-RELATED"/>
    <property type="match status" value="1"/>
</dbReference>
<dbReference type="PANTHER" id="PTHR43272">
    <property type="entry name" value="LONG-CHAIN-FATTY-ACID--COA LIGASE"/>
    <property type="match status" value="1"/>
</dbReference>
<dbReference type="Gene3D" id="3.30.300.30">
    <property type="match status" value="1"/>
</dbReference>
<organism evidence="6 7">
    <name type="scientific">Pelovirga terrestris</name>
    <dbReference type="NCBI Taxonomy" id="2771352"/>
    <lineage>
        <taxon>Bacteria</taxon>
        <taxon>Pseudomonadati</taxon>
        <taxon>Thermodesulfobacteriota</taxon>
        <taxon>Desulfuromonadia</taxon>
        <taxon>Geobacterales</taxon>
        <taxon>Geobacteraceae</taxon>
        <taxon>Pelovirga</taxon>
    </lineage>
</organism>
<keyword evidence="7" id="KW-1185">Reference proteome</keyword>
<dbReference type="InterPro" id="IPR020845">
    <property type="entry name" value="AMP-binding_CS"/>
</dbReference>